<reference evidence="2 3" key="1">
    <citation type="submission" date="2019-01" db="EMBL/GenBank/DDBJ databases">
        <title>Draft genome sequences of Candidatus Mycoplasma haemohominis SWG34-3 identified from a patient with pyrexia, anemia and liver dysfunction.</title>
        <authorList>
            <person name="Sekizuka T."/>
            <person name="Hattori N."/>
            <person name="Katano H."/>
            <person name="Takuma T."/>
            <person name="Ito T."/>
            <person name="Arai N."/>
            <person name="Yanai R."/>
            <person name="Ishii S."/>
            <person name="Miura Y."/>
            <person name="Tokunaga T."/>
            <person name="Watanabe H."/>
            <person name="Nomura N."/>
            <person name="Eguchi J."/>
            <person name="Arai T."/>
            <person name="Hasegawa H."/>
            <person name="Nakamaki T."/>
            <person name="Wakita T."/>
            <person name="Niki Y."/>
            <person name="Kuroda M."/>
        </authorList>
    </citation>
    <scope>NUCLEOTIDE SEQUENCE [LARGE SCALE GENOMIC DNA]</scope>
    <source>
        <strain evidence="2">SWG34-3</strain>
    </source>
</reference>
<dbReference type="PANTHER" id="PTHR11895:SF151">
    <property type="entry name" value="GLUTAMYL-TRNA(GLN) AMIDOTRANSFERASE SUBUNIT A"/>
    <property type="match status" value="1"/>
</dbReference>
<sequence length="485" mass="54423">MSSQILKTLKKYKNVEELLQALEKVKNSNSYLFDSVNKSGLIKKYSEGSFLDSADNLSGYLFSIKDLISNTDGIVTGGSKFLENYEPPFNASVYKALNNAGALNLVNSNLDEFGLGGTGLFSFTGQTPNPFNEEYISGGSSSGSAYLIKNELVDFSIGSDTGDSARYPASLCGIVGFKPSFGIVSRYGFYPFCSSFDTPSILSKSIEVIAKVLSVISFPDSNDLCTLGTKKKNYLEELKKPLNKNLKIAIFDQTFWTASNLETDVSRTVKDKFERLVENIKSDLGFSVEICKFEDPRLLKLCELIYRVIAYSESISNYSNLTGILFPFKKSKSGVEVLNVDKGKNYQEILFNNRSVLGEEFVYRQILGKHFLEKENYKEIYLRCKKLLTAINREVKSLFDNYDLILSPTTIDLPPKRKEWKRGYSPKNVLNILLLANFCGLPAISIPWETVEGMPFGLHLMSKFKSDGFLLNVSNYLMDWIVSKD</sequence>
<dbReference type="EMBL" id="BIMN01000001">
    <property type="protein sequence ID" value="GCE63313.1"/>
    <property type="molecule type" value="Genomic_DNA"/>
</dbReference>
<dbReference type="AlphaFoldDB" id="A0A478FPL7"/>
<dbReference type="InterPro" id="IPR000120">
    <property type="entry name" value="Amidase"/>
</dbReference>
<name>A0A478FPL7_9MOLU</name>
<dbReference type="GO" id="GO:0016740">
    <property type="term" value="F:transferase activity"/>
    <property type="evidence" value="ECO:0007669"/>
    <property type="project" value="UniProtKB-KW"/>
</dbReference>
<comment type="caution">
    <text evidence="2">The sequence shown here is derived from an EMBL/GenBank/DDBJ whole genome shotgun (WGS) entry which is preliminary data.</text>
</comment>
<dbReference type="Gene3D" id="3.90.1300.10">
    <property type="entry name" value="Amidase signature (AS) domain"/>
    <property type="match status" value="1"/>
</dbReference>
<evidence type="ECO:0000313" key="2">
    <source>
        <dbReference type="EMBL" id="GCE63313.1"/>
    </source>
</evidence>
<feature type="domain" description="Amidase" evidence="1">
    <location>
        <begin position="15"/>
        <end position="471"/>
    </location>
</feature>
<evidence type="ECO:0000259" key="1">
    <source>
        <dbReference type="Pfam" id="PF01425"/>
    </source>
</evidence>
<dbReference type="SUPFAM" id="SSF75304">
    <property type="entry name" value="Amidase signature (AS) enzymes"/>
    <property type="match status" value="1"/>
</dbReference>
<dbReference type="InterPro" id="IPR023631">
    <property type="entry name" value="Amidase_dom"/>
</dbReference>
<dbReference type="PANTHER" id="PTHR11895">
    <property type="entry name" value="TRANSAMIDASE"/>
    <property type="match status" value="1"/>
</dbReference>
<organism evidence="2 3">
    <name type="scientific">Candidatus Mycoplasma haematohominis</name>
    <dbReference type="NCBI Taxonomy" id="1494318"/>
    <lineage>
        <taxon>Bacteria</taxon>
        <taxon>Bacillati</taxon>
        <taxon>Mycoplasmatota</taxon>
        <taxon>Mollicutes</taxon>
        <taxon>Mycoplasmataceae</taxon>
        <taxon>Mycoplasma</taxon>
    </lineage>
</organism>
<dbReference type="Pfam" id="PF01425">
    <property type="entry name" value="Amidase"/>
    <property type="match status" value="1"/>
</dbReference>
<accession>A0A478FPL7</accession>
<dbReference type="InterPro" id="IPR036928">
    <property type="entry name" value="AS_sf"/>
</dbReference>
<keyword evidence="2" id="KW-0808">Transferase</keyword>
<protein>
    <submittedName>
        <fullName evidence="2">Glutamyl-tRNA(Gln) amidotransferase subunit A</fullName>
    </submittedName>
</protein>
<evidence type="ECO:0000313" key="3">
    <source>
        <dbReference type="Proteomes" id="UP000324831"/>
    </source>
</evidence>
<gene>
    <name evidence="2" type="primary">gatA</name>
    <name evidence="2" type="ORF">MHSWG343_03020</name>
</gene>
<dbReference type="Proteomes" id="UP000324831">
    <property type="component" value="Unassembled WGS sequence"/>
</dbReference>
<proteinExistence type="predicted"/>